<feature type="compositionally biased region" description="Basic and acidic residues" evidence="2">
    <location>
        <begin position="37"/>
        <end position="52"/>
    </location>
</feature>
<protein>
    <recommendedName>
        <fullName evidence="4">Laminin G domain-containing protein</fullName>
    </recommendedName>
</protein>
<dbReference type="InterPro" id="IPR001791">
    <property type="entry name" value="Laminin_G"/>
</dbReference>
<feature type="compositionally biased region" description="Basic residues" evidence="2">
    <location>
        <begin position="233"/>
        <end position="246"/>
    </location>
</feature>
<dbReference type="SUPFAM" id="SSF49899">
    <property type="entry name" value="Concanavalin A-like lectins/glucanases"/>
    <property type="match status" value="2"/>
</dbReference>
<evidence type="ECO:0000256" key="2">
    <source>
        <dbReference type="SAM" id="MobiDB-lite"/>
    </source>
</evidence>
<reference evidence="5 6" key="1">
    <citation type="submission" date="2024-01" db="EMBL/GenBank/DDBJ databases">
        <title>The genome of the rayed Mediterranean limpet Patella caerulea (Linnaeus, 1758).</title>
        <authorList>
            <person name="Anh-Thu Weber A."/>
            <person name="Halstead-Nussloch G."/>
        </authorList>
    </citation>
    <scope>NUCLEOTIDE SEQUENCE [LARGE SCALE GENOMIC DNA]</scope>
    <source>
        <strain evidence="5">AATW-2023a</strain>
        <tissue evidence="5">Whole specimen</tissue>
    </source>
</reference>
<feature type="region of interest" description="Disordered" evidence="2">
    <location>
        <begin position="822"/>
        <end position="859"/>
    </location>
</feature>
<feature type="compositionally biased region" description="Polar residues" evidence="2">
    <location>
        <begin position="170"/>
        <end position="182"/>
    </location>
</feature>
<keyword evidence="6" id="KW-1185">Reference proteome</keyword>
<dbReference type="Gene3D" id="2.60.120.200">
    <property type="match status" value="2"/>
</dbReference>
<dbReference type="InterPro" id="IPR013320">
    <property type="entry name" value="ConA-like_dom_sf"/>
</dbReference>
<name>A0AAN8PUI1_PATCE</name>
<dbReference type="InterPro" id="IPR050372">
    <property type="entry name" value="Neurexin-related_CASP"/>
</dbReference>
<feature type="domain" description="Laminin G" evidence="4">
    <location>
        <begin position="914"/>
        <end position="1095"/>
    </location>
</feature>
<gene>
    <name evidence="5" type="ORF">SNE40_008006</name>
</gene>
<feature type="compositionally biased region" description="Acidic residues" evidence="2">
    <location>
        <begin position="670"/>
        <end position="683"/>
    </location>
</feature>
<feature type="region of interest" description="Disordered" evidence="2">
    <location>
        <begin position="667"/>
        <end position="688"/>
    </location>
</feature>
<evidence type="ECO:0000256" key="1">
    <source>
        <dbReference type="PROSITE-ProRule" id="PRU00122"/>
    </source>
</evidence>
<evidence type="ECO:0000313" key="5">
    <source>
        <dbReference type="EMBL" id="KAK6185862.1"/>
    </source>
</evidence>
<dbReference type="SMART" id="SM00282">
    <property type="entry name" value="LamG"/>
    <property type="match status" value="2"/>
</dbReference>
<feature type="compositionally biased region" description="Polar residues" evidence="2">
    <location>
        <begin position="249"/>
        <end position="258"/>
    </location>
</feature>
<keyword evidence="3" id="KW-0732">Signal</keyword>
<dbReference type="EMBL" id="JAZGQO010000006">
    <property type="protein sequence ID" value="KAK6185862.1"/>
    <property type="molecule type" value="Genomic_DNA"/>
</dbReference>
<feature type="compositionally biased region" description="Acidic residues" evidence="2">
    <location>
        <begin position="833"/>
        <end position="853"/>
    </location>
</feature>
<feature type="chain" id="PRO_5042903521" description="Laminin G domain-containing protein" evidence="3">
    <location>
        <begin position="27"/>
        <end position="1459"/>
    </location>
</feature>
<feature type="compositionally biased region" description="Polar residues" evidence="2">
    <location>
        <begin position="100"/>
        <end position="112"/>
    </location>
</feature>
<dbReference type="Pfam" id="PF02210">
    <property type="entry name" value="Laminin_G_2"/>
    <property type="match status" value="2"/>
</dbReference>
<feature type="region of interest" description="Disordered" evidence="2">
    <location>
        <begin position="505"/>
        <end position="552"/>
    </location>
</feature>
<feature type="disulfide bond" evidence="1">
    <location>
        <begin position="1253"/>
        <end position="1280"/>
    </location>
</feature>
<organism evidence="5 6">
    <name type="scientific">Patella caerulea</name>
    <name type="common">Rayed Mediterranean limpet</name>
    <dbReference type="NCBI Taxonomy" id="87958"/>
    <lineage>
        <taxon>Eukaryota</taxon>
        <taxon>Metazoa</taxon>
        <taxon>Spiralia</taxon>
        <taxon>Lophotrochozoa</taxon>
        <taxon>Mollusca</taxon>
        <taxon>Gastropoda</taxon>
        <taxon>Patellogastropoda</taxon>
        <taxon>Patelloidea</taxon>
        <taxon>Patellidae</taxon>
        <taxon>Patella</taxon>
    </lineage>
</organism>
<feature type="region of interest" description="Disordered" evidence="2">
    <location>
        <begin position="161"/>
        <end position="199"/>
    </location>
</feature>
<comment type="caution">
    <text evidence="1">Lacks conserved residue(s) required for the propagation of feature annotation.</text>
</comment>
<evidence type="ECO:0000313" key="6">
    <source>
        <dbReference type="Proteomes" id="UP001347796"/>
    </source>
</evidence>
<feature type="compositionally biased region" description="Basic residues" evidence="2">
    <location>
        <begin position="78"/>
        <end position="89"/>
    </location>
</feature>
<feature type="signal peptide" evidence="3">
    <location>
        <begin position="1"/>
        <end position="26"/>
    </location>
</feature>
<dbReference type="PROSITE" id="PS50025">
    <property type="entry name" value="LAM_G_DOMAIN"/>
    <property type="match status" value="2"/>
</dbReference>
<dbReference type="Proteomes" id="UP001347796">
    <property type="component" value="Unassembled WGS sequence"/>
</dbReference>
<proteinExistence type="predicted"/>
<dbReference type="PANTHER" id="PTHR15036">
    <property type="entry name" value="PIKACHURIN-LIKE PROTEIN"/>
    <property type="match status" value="1"/>
</dbReference>
<accession>A0AAN8PUI1</accession>
<dbReference type="CDD" id="cd00110">
    <property type="entry name" value="LamG"/>
    <property type="match status" value="2"/>
</dbReference>
<comment type="caution">
    <text evidence="5">The sequence shown here is derived from an EMBL/GenBank/DDBJ whole genome shotgun (WGS) entry which is preliminary data.</text>
</comment>
<feature type="region of interest" description="Disordered" evidence="2">
    <location>
        <begin position="211"/>
        <end position="265"/>
    </location>
</feature>
<dbReference type="GO" id="GO:0016020">
    <property type="term" value="C:membrane"/>
    <property type="evidence" value="ECO:0007669"/>
    <property type="project" value="UniProtKB-SubCell"/>
</dbReference>
<dbReference type="PANTHER" id="PTHR15036:SF85">
    <property type="entry name" value="SP2353, ISOFORM A"/>
    <property type="match status" value="1"/>
</dbReference>
<keyword evidence="1" id="KW-1015">Disulfide bond</keyword>
<feature type="region of interest" description="Disordered" evidence="2">
    <location>
        <begin position="27"/>
        <end position="52"/>
    </location>
</feature>
<feature type="compositionally biased region" description="Low complexity" evidence="2">
    <location>
        <begin position="534"/>
        <end position="550"/>
    </location>
</feature>
<evidence type="ECO:0000256" key="3">
    <source>
        <dbReference type="SAM" id="SignalP"/>
    </source>
</evidence>
<evidence type="ECO:0000259" key="4">
    <source>
        <dbReference type="PROSITE" id="PS50025"/>
    </source>
</evidence>
<feature type="region of interest" description="Disordered" evidence="2">
    <location>
        <begin position="78"/>
        <end position="112"/>
    </location>
</feature>
<sequence length="1459" mass="165138">MRVRGNFPNVCVTLVVVTFICSISCAGPGTKGVSKTKSKESTKRTLNEEKSTRVHQLPVTCTDCKDNVSNTEKVQHKIRHSRRKQKKNARNINKGVVRTAATSLSDASNSDATDTPLKILLRMLVNGTEVGQWLTGSKDFTKHSDNVKSSSDKKYEILINDQNKTERTNSDSSSSTKLVLNDNSDKRNPQTQLSAEIFIDDDPNTLAAYESTKQHHHRKNDKTDRRQNNQKIKSPKHKKKLKHHDRSNKNPQHQNSKQTGKKSSLKNILKETQNQDPYRRRGYEDQKLYNRLEVPVKSLLNSMDLVLDATATRSTEVKSLNNFIYNSTRYTLMMGVRDLLQNIIKYNDEVYGAVVGLSKLTRDVYRRSHNRQRNVAPLEPLIQDYKSTNNVGVKYRELAQDYRIYQQQYNTVKMMKMKSEQAADRLKQIKEKLDRNLGRVELMDLIYHANQTTMKLDAEFKQSMAVRKFDRYMNAITDVRLIKEDSRVLLRKAWDEIRTATTHTRGNMIASQDRRRPRREPVNGVDGGDLPPISYRTSRSASSPSSSLYTPEEKARLRLLTRKASAHAELLRKTAQDAKRLLDPLIEMSRNRENLSSGIRGNTETITRKIIYTVKEMYPKLKTLGNLINFDEKLPVYCVFSQPADHQCIGKQEESDEVGDRQGACIEGSACDDTESSGADEDGSLPTTDMDFEFEEETTPSKDKQMTSAFEKLESQLSQVLKKEIQLSQTALNNARNVKLKVDAKSLKWNDTKDRIEQSTNSTKAFTDFKSLWLPEKSRLQEINVKVRKVASMVNKTFNKTQNRCLQATKKAEEIVSLVQGLQNKTPGPIEGSADDEDGDDDDGDGSVNEDVDMTATSSKVNSVKTELNTLKRLRIDTPVLCENVQDKIRKMRSDISVLKEKVDRARLVLASLKLSVSVDDTSYIKSKVEGRSHYPSVVTDIQVCIKPTVTDGIILVVDGNNSASYTLEMENGKLRGVVKGLTRNEIAGLTISEPLELDAWYTVKLKRVGPKLTMWLNTTDGENKNTQSFTADTDHHQPDPGTVYIGGAPANVISDSYFETDDFSWKGCISGLIVNGKTVSLFAKSHLGVNPKPCDSNCHPSPKEQMSVRFAGDGYVEIPASLFYRNPTVTSVSIEFRTRQTNTFIMSIYHRRERFHLEVEIENGKVVIKTTTPTESILLRSEKKFNDNKFHDLKISYRDSTTYPEVDDVDGLFSIERQPSLHMKKDGILLGGKQNKYDKRENSDKQPYLIGCLRNLRINNGVIDIFEMVSYENIHIGPCFTHNIWDNCVKFDAGSNAVEFIDQKMVNLLDLTISRDSSGQLLHYTKGSDFNLLLSVKDGILLITETVKSLTAEIIFPPNRTFIPLVLRDDNGKIEVVVLGEERSFSYGGWFYSNDPDTLYTIILGDASEDKFIGDIAELSINSEIHDLSSRSNENLLLSCVREDTHPIVTNLILQPCR</sequence>
<feature type="domain" description="Laminin G" evidence="4">
    <location>
        <begin position="1106"/>
        <end position="1280"/>
    </location>
</feature>